<dbReference type="Pfam" id="PF04404">
    <property type="entry name" value="ERF"/>
    <property type="match status" value="1"/>
</dbReference>
<organism evidence="1 2">
    <name type="scientific">Staphylococcus phage IME1348_01</name>
    <dbReference type="NCBI Taxonomy" id="1965489"/>
    <lineage>
        <taxon>Viruses</taxon>
        <taxon>Duplodnaviria</taxon>
        <taxon>Heunggongvirae</taxon>
        <taxon>Uroviricota</taxon>
        <taxon>Caudoviricetes</taxon>
        <taxon>Rockefellervirus</taxon>
        <taxon>Rockefellervirus IME134801</taxon>
    </lineage>
</organism>
<dbReference type="EMBL" id="KY653120">
    <property type="protein sequence ID" value="ARM68023.1"/>
    <property type="molecule type" value="Genomic_DNA"/>
</dbReference>
<evidence type="ECO:0000313" key="1">
    <source>
        <dbReference type="EMBL" id="ARM68023.1"/>
    </source>
</evidence>
<evidence type="ECO:0008006" key="3">
    <source>
        <dbReference type="Google" id="ProtNLM"/>
    </source>
</evidence>
<reference evidence="1 2" key="1">
    <citation type="submission" date="2017-02" db="EMBL/GenBank/DDBJ databases">
        <title>Analysis of active prophages from bacterial high-throughput sequencing data.</title>
        <authorList>
            <person name="Sun Q."/>
            <person name="Zhang X."/>
            <person name="Xing S."/>
            <person name="Tong Y.-G."/>
        </authorList>
    </citation>
    <scope>NUCLEOTIDE SEQUENCE [LARGE SCALE GENOMIC DNA]</scope>
</reference>
<dbReference type="Proteomes" id="UP000224652">
    <property type="component" value="Segment"/>
</dbReference>
<dbReference type="InterPro" id="IPR007499">
    <property type="entry name" value="ERF_bacteria_virus"/>
</dbReference>
<sequence>MADKLNLFQKIVEVKKNIEGFTKDAKGYNYDYVEGSQILYKIRPKMEEHGLLIFPSVTAYETKETKNNKGKTEHIVSMNMDYHIIDSNTKEDYTIQFAAFGQQQDIAQAYGTALTYAERYFLLKLLNIPTDEDDPDAKQKKQEYSKADKNDIEVLSNTIKQFAEAMGDTEEGVKTQLGIIDYKKLSVADCMRYLQTVVGWKKENGVN</sequence>
<protein>
    <recommendedName>
        <fullName evidence="3">Single-stranded DNA-binding protein</fullName>
    </recommendedName>
</protein>
<dbReference type="RefSeq" id="YP_010082992.1">
    <property type="nucleotide sequence ID" value="NC_055036.1"/>
</dbReference>
<evidence type="ECO:0000313" key="2">
    <source>
        <dbReference type="Proteomes" id="UP000224652"/>
    </source>
</evidence>
<name>A0A1W6JP43_9CAUD</name>
<keyword evidence="2" id="KW-1185">Reference proteome</keyword>
<dbReference type="KEGG" id="vg:65072001"/>
<accession>A0A1W6JP43</accession>
<dbReference type="GeneID" id="65072001"/>
<proteinExistence type="predicted"/>